<accession>A0A0F9JLZ6</accession>
<reference evidence="1" key="1">
    <citation type="journal article" date="2015" name="Nature">
        <title>Complex archaea that bridge the gap between prokaryotes and eukaryotes.</title>
        <authorList>
            <person name="Spang A."/>
            <person name="Saw J.H."/>
            <person name="Jorgensen S.L."/>
            <person name="Zaremba-Niedzwiedzka K."/>
            <person name="Martijn J."/>
            <person name="Lind A.E."/>
            <person name="van Eijk R."/>
            <person name="Schleper C."/>
            <person name="Guy L."/>
            <person name="Ettema T.J."/>
        </authorList>
    </citation>
    <scope>NUCLEOTIDE SEQUENCE</scope>
</reference>
<organism evidence="1">
    <name type="scientific">marine sediment metagenome</name>
    <dbReference type="NCBI Taxonomy" id="412755"/>
    <lineage>
        <taxon>unclassified sequences</taxon>
        <taxon>metagenomes</taxon>
        <taxon>ecological metagenomes</taxon>
    </lineage>
</organism>
<dbReference type="AlphaFoldDB" id="A0A0F9JLZ6"/>
<evidence type="ECO:0000313" key="1">
    <source>
        <dbReference type="EMBL" id="KKM06746.1"/>
    </source>
</evidence>
<sequence>MPELLDKWLQTATEPKTDLLSGWLTSTEPEPIEEPEEEPVDLEVMRENQEIILKKLLDYSKAISVNQKYIRKIFEKHKELENNFKILLEKISN</sequence>
<name>A0A0F9JLZ6_9ZZZZ</name>
<protein>
    <submittedName>
        <fullName evidence="1">Uncharacterized protein</fullName>
    </submittedName>
</protein>
<comment type="caution">
    <text evidence="1">The sequence shown here is derived from an EMBL/GenBank/DDBJ whole genome shotgun (WGS) entry which is preliminary data.</text>
</comment>
<proteinExistence type="predicted"/>
<dbReference type="EMBL" id="LAZR01015922">
    <property type="protein sequence ID" value="KKM06746.1"/>
    <property type="molecule type" value="Genomic_DNA"/>
</dbReference>
<gene>
    <name evidence="1" type="ORF">LCGC14_1740900</name>
</gene>